<geneLocation type="mitochondrion" evidence="2"/>
<reference evidence="2" key="1">
    <citation type="submission" date="2024-06" db="EMBL/GenBank/DDBJ databases">
        <title>Genomic investigations of benthic invertebrates from the Clarion-Clipperton fields of polymetallic nodules.</title>
        <authorList>
            <person name="Gastineau R."/>
            <person name="Dabek P."/>
            <person name="Mianowicz K."/>
            <person name="Otis C."/>
            <person name="Stoyanova V."/>
            <person name="Krawcewicz A."/>
            <person name="Abramowski T."/>
        </authorList>
    </citation>
    <scope>NUCLEOTIDE SEQUENCE</scope>
</reference>
<feature type="transmembrane region" description="Helical" evidence="1">
    <location>
        <begin position="41"/>
        <end position="64"/>
    </location>
</feature>
<feature type="transmembrane region" description="Helical" evidence="1">
    <location>
        <begin position="9"/>
        <end position="29"/>
    </location>
</feature>
<organism evidence="2">
    <name type="scientific">Bryozoa sp</name>
    <dbReference type="NCBI Taxonomy" id="2813608"/>
    <lineage>
        <taxon>Eukaryota</taxon>
        <taxon>Metazoa</taxon>
        <taxon>Spiralia</taxon>
        <taxon>Lophotrochozoa</taxon>
        <taxon>Bryozoa</taxon>
    </lineage>
</organism>
<keyword evidence="1" id="KW-0812">Transmembrane</keyword>
<dbReference type="EMBL" id="PP990758">
    <property type="protein sequence ID" value="XCN35358.1"/>
    <property type="molecule type" value="Genomic_DNA"/>
</dbReference>
<keyword evidence="1" id="KW-0472">Membrane</keyword>
<keyword evidence="2" id="KW-0496">Mitochondrion</keyword>
<gene>
    <name evidence="2" type="primary">ND4L</name>
</gene>
<evidence type="ECO:0000313" key="2">
    <source>
        <dbReference type="EMBL" id="XCN35358.1"/>
    </source>
</evidence>
<keyword evidence="1" id="KW-1133">Transmembrane helix</keyword>
<evidence type="ECO:0000256" key="1">
    <source>
        <dbReference type="SAM" id="Phobius"/>
    </source>
</evidence>
<dbReference type="AlphaFoldDB" id="A0AAU8L1A2"/>
<sequence>MLKFSSDQFIMSWSVLLLIFLVKLVQHYSFFKIMLEMEFSLLIIILFLPSALILSPMAVVLTFFMSKSCMALIALVKNIRFQGSDKIQ</sequence>
<name>A0AAU8L1A2_9BILA</name>
<protein>
    <submittedName>
        <fullName evidence="2">NADH dehydrogenase subunit 4L</fullName>
    </submittedName>
</protein>
<accession>A0AAU8L1A2</accession>
<proteinExistence type="predicted"/>